<reference evidence="5 6" key="1">
    <citation type="submission" date="2016-08" db="EMBL/GenBank/DDBJ databases">
        <title>A Parts List for Fungal Cellulosomes Revealed by Comparative Genomics.</title>
        <authorList>
            <consortium name="DOE Joint Genome Institute"/>
            <person name="Haitjema C.H."/>
            <person name="Gilmore S.P."/>
            <person name="Henske J.K."/>
            <person name="Solomon K.V."/>
            <person name="De Groot R."/>
            <person name="Kuo A."/>
            <person name="Mondo S.J."/>
            <person name="Salamov A.A."/>
            <person name="Labutti K."/>
            <person name="Zhao Z."/>
            <person name="Chiniquy J."/>
            <person name="Barry K."/>
            <person name="Brewer H.M."/>
            <person name="Purvine S.O."/>
            <person name="Wright A.T."/>
            <person name="Boxma B."/>
            <person name="Van Alen T."/>
            <person name="Hackstein J.H."/>
            <person name="Baker S.E."/>
            <person name="Grigoriev I.V."/>
            <person name="O'Malley M.A."/>
        </authorList>
    </citation>
    <scope>NUCLEOTIDE SEQUENCE [LARGE SCALE GENOMIC DNA]</scope>
    <source>
        <strain evidence="5 6">G1</strain>
    </source>
</reference>
<dbReference type="PANTHER" id="PTHR43649:SF34">
    <property type="entry name" value="ABC TRANSPORTER PERIPLASMIC-BINDING PROTEIN YCJN-RELATED"/>
    <property type="match status" value="1"/>
</dbReference>
<dbReference type="PANTHER" id="PTHR43649">
    <property type="entry name" value="ARABINOSE-BINDING PROTEIN-RELATED"/>
    <property type="match status" value="1"/>
</dbReference>
<keyword evidence="2" id="KW-0813">Transport</keyword>
<comment type="similarity">
    <text evidence="1">Belongs to the bacterial solute-binding protein 1 family.</text>
</comment>
<keyword evidence="4" id="KW-1133">Transmembrane helix</keyword>
<evidence type="ECO:0000256" key="2">
    <source>
        <dbReference type="ARBA" id="ARBA00022448"/>
    </source>
</evidence>
<keyword evidence="4" id="KW-0472">Membrane</keyword>
<feature type="transmembrane region" description="Helical" evidence="4">
    <location>
        <begin position="7"/>
        <end position="32"/>
    </location>
</feature>
<keyword evidence="6" id="KW-1185">Reference proteome</keyword>
<feature type="transmembrane region" description="Helical" evidence="4">
    <location>
        <begin position="622"/>
        <end position="642"/>
    </location>
</feature>
<evidence type="ECO:0000313" key="6">
    <source>
        <dbReference type="Proteomes" id="UP000193920"/>
    </source>
</evidence>
<keyword evidence="4" id="KW-0812">Transmembrane</keyword>
<feature type="transmembrane region" description="Helical" evidence="4">
    <location>
        <begin position="462"/>
        <end position="483"/>
    </location>
</feature>
<name>A0A1Y2ATK7_9FUNG</name>
<dbReference type="SUPFAM" id="SSF53850">
    <property type="entry name" value="Periplasmic binding protein-like II"/>
    <property type="match status" value="1"/>
</dbReference>
<feature type="transmembrane region" description="Helical" evidence="4">
    <location>
        <begin position="428"/>
        <end position="450"/>
    </location>
</feature>
<feature type="transmembrane region" description="Helical" evidence="4">
    <location>
        <begin position="654"/>
        <end position="675"/>
    </location>
</feature>
<dbReference type="InterPro" id="IPR050490">
    <property type="entry name" value="Bact_solute-bd_prot1"/>
</dbReference>
<evidence type="ECO:0000256" key="4">
    <source>
        <dbReference type="SAM" id="Phobius"/>
    </source>
</evidence>
<evidence type="ECO:0000256" key="1">
    <source>
        <dbReference type="ARBA" id="ARBA00008520"/>
    </source>
</evidence>
<dbReference type="Proteomes" id="UP000193920">
    <property type="component" value="Unassembled WGS sequence"/>
</dbReference>
<feature type="transmembrane region" description="Helical" evidence="4">
    <location>
        <begin position="495"/>
        <end position="518"/>
    </location>
</feature>
<proteinExistence type="inferred from homology"/>
<evidence type="ECO:0000313" key="5">
    <source>
        <dbReference type="EMBL" id="ORY25881.1"/>
    </source>
</evidence>
<gene>
    <name evidence="5" type="ORF">LY90DRAFT_674731</name>
</gene>
<organism evidence="5 6">
    <name type="scientific">Neocallimastix californiae</name>
    <dbReference type="NCBI Taxonomy" id="1754190"/>
    <lineage>
        <taxon>Eukaryota</taxon>
        <taxon>Fungi</taxon>
        <taxon>Fungi incertae sedis</taxon>
        <taxon>Chytridiomycota</taxon>
        <taxon>Chytridiomycota incertae sedis</taxon>
        <taxon>Neocallimastigomycetes</taxon>
        <taxon>Neocallimastigales</taxon>
        <taxon>Neocallimastigaceae</taxon>
        <taxon>Neocallimastix</taxon>
    </lineage>
</organism>
<evidence type="ECO:0000256" key="3">
    <source>
        <dbReference type="ARBA" id="ARBA00022729"/>
    </source>
</evidence>
<dbReference type="Gene3D" id="3.40.190.10">
    <property type="entry name" value="Periplasmic binding protein-like II"/>
    <property type="match status" value="1"/>
</dbReference>
<dbReference type="OrthoDB" id="2157358at2759"/>
<keyword evidence="3" id="KW-0732">Signal</keyword>
<feature type="transmembrane region" description="Helical" evidence="4">
    <location>
        <begin position="538"/>
        <end position="555"/>
    </location>
</feature>
<comment type="caution">
    <text evidence="5">The sequence shown here is derived from an EMBL/GenBank/DDBJ whole genome shotgun (WGS) entry which is preliminary data.</text>
</comment>
<dbReference type="EMBL" id="MCOG01000207">
    <property type="protein sequence ID" value="ORY25881.1"/>
    <property type="molecule type" value="Genomic_DNA"/>
</dbReference>
<accession>A0A1Y2ATK7</accession>
<sequence>MRYVIFYLLSIFFMYFEYIKGITVNMMSFYYFSDDNFYQSIEQIFNNYSKEKNLNITLSINYFSKKNSTGNRQQLFTTTEALLREKSKKYDLYLFDIIYLKELSNHFIDLNECLSNEYLDLFKINDMDKYYVFNNRWIGLPIYIKFMVLYSNNYYLEKYNKKIPSTWDDLLQTGQDIIEQEQKNNNEINLYGYNGLFIDTNEDATCSMCSINQFVYSFREKKDSPFPYIKSQSTIDAFNKIKEIKEKISNDEIFKINEDQTVKFLREKILLFTSFWNSVLPKNFGYNETLLPGKNEGVSGSCLGGYNIGISKYIDDDHKKASLHVLKYFFTKEFQKEIVIKKFKKYSAIMDLYKDEEVCSILNCQIIRNLQLVNKTNVANQYNIFEYEHKYLKNFYDFLYGNSNVKTAIQNIENLTKFYYMNLDKDNIFGIIVFTIINIFVFIVLGSYIFSRIPKFKQYYVMYSISMWINYCGASLFIIYSLLMKFGKPSRFKCHNFILMLLTGYTMLNVPSLSFVIVHYPKWNNKYFKWIQNNEKKFLYISYIIEGLFILLSAFNPSFKPIKIYVDNSKNFYQCKIDTSNIFGFVLLIIELAFHVILFLILIVFLILEFNIKAIRPYMKSMLYNLSLDGVAFFALFLILMINKNSYYLECLCPFTVLLMFILKHIYMYFVSVWFEISSKRKTKEEEMINDLLKFNSGNETSEMSTTNATTFNTNNKSNVESTMKSSILDTNSRKTFLTSKTLL</sequence>
<protein>
    <submittedName>
        <fullName evidence="5">Periplasmic binding protein-like II</fullName>
    </submittedName>
</protein>
<feature type="transmembrane region" description="Helical" evidence="4">
    <location>
        <begin position="582"/>
        <end position="610"/>
    </location>
</feature>
<dbReference type="AlphaFoldDB" id="A0A1Y2ATK7"/>